<sequence length="310" mass="32656">MTKMLRRLTGCLVLSACLLLPPFLLPPSAAADPVRLVVDGRGLDGELHLASGKAIHDGVMVLVHGTLAHNRMEIMQMLQETLGARGISTLAVTLSLGVSDRRGMYDCAVPHRSSNAQAAGEIAAWIGWAQQQGAAKIGLLGHSRGGAQVALYAAQAGDRLPAALTRIVLVAPGTFDMARAAADYHKRYGTDLAVPLQKAQALVAVGQGDTLLTRTDFLYCPQASVAAASFVDTYADDGRNDAPSQLAAIRRPVLLAIAGSDEIVADLPQRLATAAKPAQFHAMTVEGADHFFKDLFGEDLADAIAAFWKG</sequence>
<evidence type="ECO:0000256" key="1">
    <source>
        <dbReference type="SAM" id="SignalP"/>
    </source>
</evidence>
<name>A0ABV7VNJ2_9PROT</name>
<keyword evidence="4" id="KW-1185">Reference proteome</keyword>
<dbReference type="Proteomes" id="UP001595711">
    <property type="component" value="Unassembled WGS sequence"/>
</dbReference>
<dbReference type="Pfam" id="PF12697">
    <property type="entry name" value="Abhydrolase_6"/>
    <property type="match status" value="1"/>
</dbReference>
<evidence type="ECO:0000313" key="4">
    <source>
        <dbReference type="Proteomes" id="UP001595711"/>
    </source>
</evidence>
<gene>
    <name evidence="3" type="ORF">ACFOOQ_23200</name>
</gene>
<dbReference type="RefSeq" id="WP_379730112.1">
    <property type="nucleotide sequence ID" value="NZ_JBHRYJ010000009.1"/>
</dbReference>
<dbReference type="InterPro" id="IPR029058">
    <property type="entry name" value="AB_hydrolase_fold"/>
</dbReference>
<feature type="domain" description="AB hydrolase-1" evidence="2">
    <location>
        <begin position="61"/>
        <end position="294"/>
    </location>
</feature>
<keyword evidence="1" id="KW-0732">Signal</keyword>
<keyword evidence="3" id="KW-0378">Hydrolase</keyword>
<proteinExistence type="predicted"/>
<dbReference type="SUPFAM" id="SSF53474">
    <property type="entry name" value="alpha/beta-Hydrolases"/>
    <property type="match status" value="1"/>
</dbReference>
<protein>
    <submittedName>
        <fullName evidence="3">Alpha/beta hydrolase</fullName>
    </submittedName>
</protein>
<dbReference type="EMBL" id="JBHRYJ010000009">
    <property type="protein sequence ID" value="MFC3678472.1"/>
    <property type="molecule type" value="Genomic_DNA"/>
</dbReference>
<evidence type="ECO:0000313" key="3">
    <source>
        <dbReference type="EMBL" id="MFC3678472.1"/>
    </source>
</evidence>
<dbReference type="Gene3D" id="3.40.50.1820">
    <property type="entry name" value="alpha/beta hydrolase"/>
    <property type="match status" value="1"/>
</dbReference>
<dbReference type="GO" id="GO:0016787">
    <property type="term" value="F:hydrolase activity"/>
    <property type="evidence" value="ECO:0007669"/>
    <property type="project" value="UniProtKB-KW"/>
</dbReference>
<feature type="chain" id="PRO_5045416487" evidence="1">
    <location>
        <begin position="32"/>
        <end position="310"/>
    </location>
</feature>
<accession>A0ABV7VNJ2</accession>
<feature type="signal peptide" evidence="1">
    <location>
        <begin position="1"/>
        <end position="31"/>
    </location>
</feature>
<reference evidence="4" key="1">
    <citation type="journal article" date="2019" name="Int. J. Syst. Evol. Microbiol.">
        <title>The Global Catalogue of Microorganisms (GCM) 10K type strain sequencing project: providing services to taxonomists for standard genome sequencing and annotation.</title>
        <authorList>
            <consortium name="The Broad Institute Genomics Platform"/>
            <consortium name="The Broad Institute Genome Sequencing Center for Infectious Disease"/>
            <person name="Wu L."/>
            <person name="Ma J."/>
        </authorList>
    </citation>
    <scope>NUCLEOTIDE SEQUENCE [LARGE SCALE GENOMIC DNA]</scope>
    <source>
        <strain evidence="4">KCTC 42182</strain>
    </source>
</reference>
<dbReference type="InterPro" id="IPR000073">
    <property type="entry name" value="AB_hydrolase_1"/>
</dbReference>
<comment type="caution">
    <text evidence="3">The sequence shown here is derived from an EMBL/GenBank/DDBJ whole genome shotgun (WGS) entry which is preliminary data.</text>
</comment>
<evidence type="ECO:0000259" key="2">
    <source>
        <dbReference type="Pfam" id="PF12697"/>
    </source>
</evidence>
<organism evidence="3 4">
    <name type="scientific">Ferrovibrio xuzhouensis</name>
    <dbReference type="NCBI Taxonomy" id="1576914"/>
    <lineage>
        <taxon>Bacteria</taxon>
        <taxon>Pseudomonadati</taxon>
        <taxon>Pseudomonadota</taxon>
        <taxon>Alphaproteobacteria</taxon>
        <taxon>Rhodospirillales</taxon>
        <taxon>Rhodospirillaceae</taxon>
        <taxon>Ferrovibrio</taxon>
    </lineage>
</organism>